<dbReference type="Proteomes" id="UP000245464">
    <property type="component" value="Chromosome 3"/>
</dbReference>
<feature type="compositionally biased region" description="Polar residues" evidence="1">
    <location>
        <begin position="81"/>
        <end position="101"/>
    </location>
</feature>
<evidence type="ECO:0000313" key="2">
    <source>
        <dbReference type="EMBL" id="KAF7573459.1"/>
    </source>
</evidence>
<evidence type="ECO:0000313" key="4">
    <source>
        <dbReference type="Proteomes" id="UP000245464"/>
    </source>
</evidence>
<proteinExistence type="predicted"/>
<sequence length="211" mass="22288">MAQFQYTGSYGGMAPPFYDVPTYPHQAGYGAEATQGMPFSLMQQNMTTSTPTQMSFPANVNIANGTMSMHANWQQPVTPMTSMPQGQFSSTTAYTSSTPMEPTTPLKTEEIAGSPAADSPADSKDEETSTLSPSTYFWNQVTLPGCSDASGTCQCGDGCACVGCLTHGGHTGEQLEDMTAPEHNTFPDFGPALGVDMNDPSNFIDFTAGPT</sequence>
<keyword evidence="5" id="KW-1185">Reference proteome</keyword>
<feature type="region of interest" description="Disordered" evidence="1">
    <location>
        <begin position="81"/>
        <end position="132"/>
    </location>
</feature>
<accession>A0A2W1E8Z6</accession>
<evidence type="ECO:0000256" key="1">
    <source>
        <dbReference type="SAM" id="MobiDB-lite"/>
    </source>
</evidence>
<gene>
    <name evidence="3" type="ORF">Ptr86124_004770</name>
    <name evidence="2" type="ORF">PtrM4_083640</name>
</gene>
<dbReference type="EMBL" id="NRDI02000005">
    <property type="protein sequence ID" value="KAI1516233.1"/>
    <property type="molecule type" value="Genomic_DNA"/>
</dbReference>
<organism evidence="2 4">
    <name type="scientific">Pyrenophora tritici-repentis</name>
    <dbReference type="NCBI Taxonomy" id="45151"/>
    <lineage>
        <taxon>Eukaryota</taxon>
        <taxon>Fungi</taxon>
        <taxon>Dikarya</taxon>
        <taxon>Ascomycota</taxon>
        <taxon>Pezizomycotina</taxon>
        <taxon>Dothideomycetes</taxon>
        <taxon>Pleosporomycetidae</taxon>
        <taxon>Pleosporales</taxon>
        <taxon>Pleosporineae</taxon>
        <taxon>Pleosporaceae</taxon>
        <taxon>Pyrenophora</taxon>
    </lineage>
</organism>
<evidence type="ECO:0000313" key="3">
    <source>
        <dbReference type="EMBL" id="KAI1516233.1"/>
    </source>
</evidence>
<protein>
    <submittedName>
        <fullName evidence="2">Uncharacterized protein</fullName>
    </submittedName>
</protein>
<evidence type="ECO:0000313" key="5">
    <source>
        <dbReference type="Proteomes" id="UP000249757"/>
    </source>
</evidence>
<comment type="caution">
    <text evidence="2">The sequence shown here is derived from an EMBL/GenBank/DDBJ whole genome shotgun (WGS) entry which is preliminary data.</text>
</comment>
<reference evidence="3" key="2">
    <citation type="submission" date="2021-05" db="EMBL/GenBank/DDBJ databases">
        <authorList>
            <person name="Moolhuijzen P.M."/>
            <person name="Moffat C.S."/>
        </authorList>
    </citation>
    <scope>NUCLEOTIDE SEQUENCE</scope>
    <source>
        <strain evidence="3">86-124</strain>
    </source>
</reference>
<dbReference type="AlphaFoldDB" id="A0A2W1E8Z6"/>
<dbReference type="OrthoDB" id="5600085at2759"/>
<name>A0A2W1E8Z6_9PLEO</name>
<reference evidence="5" key="4">
    <citation type="journal article" date="2022" name="Microb. Genom.">
        <title>A global pangenome for the wheat fungal pathogen Pyrenophora tritici-repentis and prediction of effector protein structural homology.</title>
        <authorList>
            <person name="Moolhuijzen P.M."/>
            <person name="See P.T."/>
            <person name="Shi G."/>
            <person name="Powell H.R."/>
            <person name="Cockram J."/>
            <person name="Jorgensen L.N."/>
            <person name="Benslimane H."/>
            <person name="Strelkov S.E."/>
            <person name="Turner J."/>
            <person name="Liu Z."/>
            <person name="Moffat C.S."/>
        </authorList>
    </citation>
    <scope>NUCLEOTIDE SEQUENCE [LARGE SCALE GENOMIC DNA]</scope>
</reference>
<dbReference type="Proteomes" id="UP000249757">
    <property type="component" value="Unassembled WGS sequence"/>
</dbReference>
<reference evidence="2" key="1">
    <citation type="journal article" date="2018" name="BMC Genomics">
        <title>Comparative genomics of the wheat fungal pathogen Pyrenophora tritici-repentis reveals chromosomal variations and genome plasticity.</title>
        <authorList>
            <person name="Moolhuijzen P."/>
            <person name="See P.T."/>
            <person name="Hane J.K."/>
            <person name="Shi G."/>
            <person name="Liu Z."/>
            <person name="Oliver R.P."/>
            <person name="Moffat C.S."/>
        </authorList>
    </citation>
    <scope>NUCLEOTIDE SEQUENCE [LARGE SCALE GENOMIC DNA]</scope>
    <source>
        <strain evidence="2">M4</strain>
    </source>
</reference>
<dbReference type="EMBL" id="NQIK02000003">
    <property type="protein sequence ID" value="KAF7573459.1"/>
    <property type="molecule type" value="Genomic_DNA"/>
</dbReference>
<reference evidence="3" key="3">
    <citation type="journal article" date="2022" name="bioRxiv">
        <title>A global pangenome for the wheat fungal pathogen Pyrenophora tritici-repentis and prediction of effector protein structural homology.</title>
        <authorList>
            <person name="Moolhuijzen P."/>
            <person name="See P.T."/>
            <person name="Shi G."/>
            <person name="Powell H.R."/>
            <person name="Cockram J."/>
            <person name="Jorgensen L.N."/>
            <person name="Benslimane H."/>
            <person name="Strelkov S.E."/>
            <person name="Turner J."/>
            <person name="Liu Z."/>
            <person name="Moffat C.S."/>
        </authorList>
    </citation>
    <scope>NUCLEOTIDE SEQUENCE</scope>
    <source>
        <strain evidence="3">86-124</strain>
    </source>
</reference>